<evidence type="ECO:0000313" key="3">
    <source>
        <dbReference type="Proteomes" id="UP000063063"/>
    </source>
</evidence>
<dbReference type="KEGG" id="lpan:LPMP_250370"/>
<reference evidence="2 3" key="1">
    <citation type="journal article" date="2015" name="Sci. Rep.">
        <title>The genome of Leishmania panamensis: insights into genomics of the L. (Viannia) subgenus.</title>
        <authorList>
            <person name="Llanes A."/>
            <person name="Restrepo C.M."/>
            <person name="Vecchio G.D."/>
            <person name="Anguizola F.J."/>
            <person name="Lleonart R."/>
        </authorList>
    </citation>
    <scope>NUCLEOTIDE SEQUENCE [LARGE SCALE GENOMIC DNA]</scope>
    <source>
        <strain evidence="2 3">MHOM/PA/94/PSC-1</strain>
    </source>
</reference>
<dbReference type="OrthoDB" id="238400at2759"/>
<gene>
    <name evidence="2" type="ORF">LPMP_250370</name>
</gene>
<dbReference type="eggNOG" id="ENOG502S3CR">
    <property type="taxonomic scope" value="Eukaryota"/>
</dbReference>
<dbReference type="Proteomes" id="UP000063063">
    <property type="component" value="Chromosome 25"/>
</dbReference>
<accession>A0A088RRY5</accession>
<dbReference type="RefSeq" id="XP_010699609.1">
    <property type="nucleotide sequence ID" value="XM_010701307.1"/>
</dbReference>
<evidence type="ECO:0000313" key="2">
    <source>
        <dbReference type="EMBL" id="AIN98902.1"/>
    </source>
</evidence>
<dbReference type="AlphaFoldDB" id="A0A088RRY5"/>
<feature type="region of interest" description="Disordered" evidence="1">
    <location>
        <begin position="1"/>
        <end position="23"/>
    </location>
</feature>
<dbReference type="VEuPathDB" id="TriTrypDB:LPAL13_050010800"/>
<sequence>MQSTRRTVWRAKGSSGAPLPPPMRASLLCDPSLLSSTEQGGGEGKREGQRILYNAWASHLSSNACHRVNCGCSPLTYPGILRSPLLRALIERGKKRSASLIGCASVRVVAHRRPNAATVFAGTDASSPHHTRGTRPALLISCPAVYPSSSGTPLACVRVDQLEGNTRSTSQMSRANVFGPNSLYSFTKFGALNRSNGVVLSKRMKDTFRLENQKHMRKDFDRERRYRLCKRCGITSVTVNFDQVPSARVGLWGRCVDDKDYTHHRFAELSQREYEQLRDWPLDKRLNWWRYEGNE</sequence>
<protein>
    <submittedName>
        <fullName evidence="2">Uncharacterized protein</fullName>
    </submittedName>
</protein>
<dbReference type="GeneID" id="22575685"/>
<proteinExistence type="predicted"/>
<dbReference type="EMBL" id="CP009394">
    <property type="protein sequence ID" value="AIN98902.1"/>
    <property type="molecule type" value="Genomic_DNA"/>
</dbReference>
<name>A0A088RRY5_LEIPA</name>
<dbReference type="VEuPathDB" id="TriTrypDB:LPMP_250370"/>
<organism evidence="2 3">
    <name type="scientific">Leishmania panamensis</name>
    <dbReference type="NCBI Taxonomy" id="5679"/>
    <lineage>
        <taxon>Eukaryota</taxon>
        <taxon>Discoba</taxon>
        <taxon>Euglenozoa</taxon>
        <taxon>Kinetoplastea</taxon>
        <taxon>Metakinetoplastina</taxon>
        <taxon>Trypanosomatida</taxon>
        <taxon>Trypanosomatidae</taxon>
        <taxon>Leishmaniinae</taxon>
        <taxon>Leishmania</taxon>
        <taxon>Leishmania guyanensis species complex</taxon>
    </lineage>
</organism>
<evidence type="ECO:0000256" key="1">
    <source>
        <dbReference type="SAM" id="MobiDB-lite"/>
    </source>
</evidence>
<keyword evidence="3" id="KW-1185">Reference proteome</keyword>